<dbReference type="AlphaFoldDB" id="A0A9P6RQX3"/>
<protein>
    <submittedName>
        <fullName evidence="1">Uncharacterized protein</fullName>
    </submittedName>
</protein>
<evidence type="ECO:0000313" key="1">
    <source>
        <dbReference type="EMBL" id="KAG0325934.1"/>
    </source>
</evidence>
<evidence type="ECO:0000313" key="2">
    <source>
        <dbReference type="Proteomes" id="UP000738325"/>
    </source>
</evidence>
<dbReference type="EMBL" id="JAAAIP010000097">
    <property type="protein sequence ID" value="KAG0325934.1"/>
    <property type="molecule type" value="Genomic_DNA"/>
</dbReference>
<name>A0A9P6RQX3_9FUNG</name>
<comment type="caution">
    <text evidence="1">The sequence shown here is derived from an EMBL/GenBank/DDBJ whole genome shotgun (WGS) entry which is preliminary data.</text>
</comment>
<accession>A0A9P6RQX3</accession>
<gene>
    <name evidence="1" type="ORF">BGZ99_010387</name>
</gene>
<proteinExistence type="predicted"/>
<sequence length="265" mass="29546">MKRWRLCAKVCIETELICLMPTHIRKSCFSGRRCVFWSTCASLFFISHTALRNRPGTTASTSRQQHLEGEKALEASKIMRRMQRDEYGEPSDVGRKVDCVFMFDGIELSNIELKSKNASQRDVSVQLRKNIGLARCIQELDLSFGMNKAPVVMGDIQGFVGTFYRVVQMDEISAAGEVTPAVVCLPETALGLEAFLQDESLGLICNFIESLEAQGPVVKAAKNRQALGLQKEKFRSGLRASPGPQRARKRKFVNVVTLSPAKKLD</sequence>
<dbReference type="OrthoDB" id="2444920at2759"/>
<organism evidence="1 2">
    <name type="scientific">Dissophora globulifera</name>
    <dbReference type="NCBI Taxonomy" id="979702"/>
    <lineage>
        <taxon>Eukaryota</taxon>
        <taxon>Fungi</taxon>
        <taxon>Fungi incertae sedis</taxon>
        <taxon>Mucoromycota</taxon>
        <taxon>Mortierellomycotina</taxon>
        <taxon>Mortierellomycetes</taxon>
        <taxon>Mortierellales</taxon>
        <taxon>Mortierellaceae</taxon>
        <taxon>Dissophora</taxon>
    </lineage>
</organism>
<keyword evidence="2" id="KW-1185">Reference proteome</keyword>
<reference evidence="1" key="1">
    <citation type="journal article" date="2020" name="Fungal Divers.">
        <title>Resolving the Mortierellaceae phylogeny through synthesis of multi-gene phylogenetics and phylogenomics.</title>
        <authorList>
            <person name="Vandepol N."/>
            <person name="Liber J."/>
            <person name="Desiro A."/>
            <person name="Na H."/>
            <person name="Kennedy M."/>
            <person name="Barry K."/>
            <person name="Grigoriev I.V."/>
            <person name="Miller A.N."/>
            <person name="O'Donnell K."/>
            <person name="Stajich J.E."/>
            <person name="Bonito G."/>
        </authorList>
    </citation>
    <scope>NUCLEOTIDE SEQUENCE</scope>
    <source>
        <strain evidence="1">REB-010B</strain>
    </source>
</reference>
<dbReference type="Proteomes" id="UP000738325">
    <property type="component" value="Unassembled WGS sequence"/>
</dbReference>